<dbReference type="Gene3D" id="3.40.47.10">
    <property type="match status" value="1"/>
</dbReference>
<dbReference type="Pfam" id="PF00109">
    <property type="entry name" value="ketoacyl-synt"/>
    <property type="match status" value="1"/>
</dbReference>
<reference evidence="4 5" key="1">
    <citation type="submission" date="2024-04" db="EMBL/GenBank/DDBJ databases">
        <title>Kosakonia calanthae sp. nov., a halophilic bacterium isolated from leaves of Calanthe tiplacata.</title>
        <authorList>
            <person name="Wu P."/>
        </authorList>
    </citation>
    <scope>NUCLEOTIDE SEQUENCE [LARGE SCALE GENOMIC DNA]</scope>
    <source>
        <strain evidence="4 5">BYX6</strain>
    </source>
</reference>
<keyword evidence="5" id="KW-1185">Reference proteome</keyword>
<accession>A0ABZ3B0H6</accession>
<sequence length="408" mass="44830">MDNATIISGYNLFLPYAKNPAQLIENLKQGVRVKKNAWFSSDEEAIKCGFKGNTFVARLEPGPDNAFDLIYKLIDETLAQAMLNKNCLRGDNVRVYLTGLGPRVDGMDYKSFYDHNDIEDITLTTSVSNLHIRNMSQDNLAFNIARKYGLNYFPPNMHCTSNSSLTAVHLGCQAIEQGGIDLVCIINCSKIKTQDIWYLENQSMLDSEQVQPFGKNSRAVLFAEGFAVMLLERSGHRRARKMRGGVRLKSSYTQISANRSNDSAWLSTNMLKVMRNVLKDADITLDDLSGIIPHGNGSSISDKAEAKAISMLAGNQSLPVLAYKGQLGYTSTGSGIVDLIIGDYSVRHRELITPVGNDEIIDDLANYILLDRGVISHDKQHLLKMGLGVDGSIIGIVMSDIGAAGTVI</sequence>
<evidence type="ECO:0000313" key="4">
    <source>
        <dbReference type="EMBL" id="WZV96775.1"/>
    </source>
</evidence>
<evidence type="ECO:0000256" key="1">
    <source>
        <dbReference type="RuleBase" id="RU003694"/>
    </source>
</evidence>
<dbReference type="InterPro" id="IPR014031">
    <property type="entry name" value="Ketoacyl_synth_C"/>
</dbReference>
<dbReference type="InterPro" id="IPR016039">
    <property type="entry name" value="Thiolase-like"/>
</dbReference>
<name>A0ABZ3B0H6_9ENTR</name>
<dbReference type="Proteomes" id="UP001466893">
    <property type="component" value="Chromosome"/>
</dbReference>
<dbReference type="Pfam" id="PF02801">
    <property type="entry name" value="Ketoacyl-synt_C"/>
    <property type="match status" value="1"/>
</dbReference>
<comment type="similarity">
    <text evidence="1">Belongs to the thiolase-like superfamily. Beta-ketoacyl-ACP synthases family.</text>
</comment>
<gene>
    <name evidence="4" type="ORF">AAEY27_13900</name>
</gene>
<feature type="domain" description="Beta-ketoacyl synthase C-terminal" evidence="3">
    <location>
        <begin position="269"/>
        <end position="350"/>
    </location>
</feature>
<organism evidence="4 5">
    <name type="scientific">Kosakonia calanthes</name>
    <dbReference type="NCBI Taxonomy" id="3139408"/>
    <lineage>
        <taxon>Bacteria</taxon>
        <taxon>Pseudomonadati</taxon>
        <taxon>Pseudomonadota</taxon>
        <taxon>Gammaproteobacteria</taxon>
        <taxon>Enterobacterales</taxon>
        <taxon>Enterobacteriaceae</taxon>
        <taxon>Kosakonia</taxon>
    </lineage>
</organism>
<protein>
    <submittedName>
        <fullName evidence="4">Beta-ketoacyl synthase</fullName>
    </submittedName>
</protein>
<keyword evidence="1" id="KW-0808">Transferase</keyword>
<dbReference type="SUPFAM" id="SSF53901">
    <property type="entry name" value="Thiolase-like"/>
    <property type="match status" value="1"/>
</dbReference>
<feature type="domain" description="Beta-ketoacyl synthase-like N-terminal" evidence="2">
    <location>
        <begin position="68"/>
        <end position="234"/>
    </location>
</feature>
<dbReference type="RefSeq" id="WP_342321203.1">
    <property type="nucleotide sequence ID" value="NZ_CP151800.1"/>
</dbReference>
<dbReference type="InterPro" id="IPR014030">
    <property type="entry name" value="Ketoacyl_synth_N"/>
</dbReference>
<proteinExistence type="inferred from homology"/>
<evidence type="ECO:0000259" key="2">
    <source>
        <dbReference type="Pfam" id="PF00109"/>
    </source>
</evidence>
<evidence type="ECO:0000259" key="3">
    <source>
        <dbReference type="Pfam" id="PF02801"/>
    </source>
</evidence>
<evidence type="ECO:0000313" key="5">
    <source>
        <dbReference type="Proteomes" id="UP001466893"/>
    </source>
</evidence>
<dbReference type="EMBL" id="CP151800">
    <property type="protein sequence ID" value="WZV96775.1"/>
    <property type="molecule type" value="Genomic_DNA"/>
</dbReference>